<keyword evidence="3" id="KW-1185">Reference proteome</keyword>
<organism evidence="2 3">
    <name type="scientific">Paractinoplanes durhamensis</name>
    <dbReference type="NCBI Taxonomy" id="113563"/>
    <lineage>
        <taxon>Bacteria</taxon>
        <taxon>Bacillati</taxon>
        <taxon>Actinomycetota</taxon>
        <taxon>Actinomycetes</taxon>
        <taxon>Micromonosporales</taxon>
        <taxon>Micromonosporaceae</taxon>
        <taxon>Paractinoplanes</taxon>
    </lineage>
</organism>
<dbReference type="EMBL" id="BOML01000039">
    <property type="protein sequence ID" value="GIE03718.1"/>
    <property type="molecule type" value="Genomic_DNA"/>
</dbReference>
<feature type="transmembrane region" description="Helical" evidence="1">
    <location>
        <begin position="259"/>
        <end position="279"/>
    </location>
</feature>
<comment type="caution">
    <text evidence="2">The sequence shown here is derived from an EMBL/GenBank/DDBJ whole genome shotgun (WGS) entry which is preliminary data.</text>
</comment>
<gene>
    <name evidence="2" type="ORF">Adu01nite_50680</name>
</gene>
<evidence type="ECO:0000313" key="3">
    <source>
        <dbReference type="Proteomes" id="UP000637628"/>
    </source>
</evidence>
<protein>
    <recommendedName>
        <fullName evidence="4">Glycosyltransferase RgtA/B/C/D-like domain-containing protein</fullName>
    </recommendedName>
</protein>
<feature type="transmembrane region" description="Helical" evidence="1">
    <location>
        <begin position="336"/>
        <end position="353"/>
    </location>
</feature>
<dbReference type="Proteomes" id="UP000637628">
    <property type="component" value="Unassembled WGS sequence"/>
</dbReference>
<accession>A0ABQ3Z1M1</accession>
<evidence type="ECO:0008006" key="4">
    <source>
        <dbReference type="Google" id="ProtNLM"/>
    </source>
</evidence>
<proteinExistence type="predicted"/>
<evidence type="ECO:0000256" key="1">
    <source>
        <dbReference type="SAM" id="Phobius"/>
    </source>
</evidence>
<keyword evidence="1" id="KW-1133">Transmembrane helix</keyword>
<reference evidence="2 3" key="1">
    <citation type="submission" date="2021-01" db="EMBL/GenBank/DDBJ databases">
        <title>Whole genome shotgun sequence of Actinoplanes durhamensis NBRC 14914.</title>
        <authorList>
            <person name="Komaki H."/>
            <person name="Tamura T."/>
        </authorList>
    </citation>
    <scope>NUCLEOTIDE SEQUENCE [LARGE SCALE GENOMIC DNA]</scope>
    <source>
        <strain evidence="2 3">NBRC 14914</strain>
    </source>
</reference>
<feature type="transmembrane region" description="Helical" evidence="1">
    <location>
        <begin position="147"/>
        <end position="165"/>
    </location>
</feature>
<evidence type="ECO:0000313" key="2">
    <source>
        <dbReference type="EMBL" id="GIE03718.1"/>
    </source>
</evidence>
<feature type="transmembrane region" description="Helical" evidence="1">
    <location>
        <begin position="365"/>
        <end position="389"/>
    </location>
</feature>
<feature type="transmembrane region" description="Helical" evidence="1">
    <location>
        <begin position="85"/>
        <end position="102"/>
    </location>
</feature>
<feature type="transmembrane region" description="Helical" evidence="1">
    <location>
        <begin position="421"/>
        <end position="442"/>
    </location>
</feature>
<sequence>MGRVRLAERVHQAHDDRVLSFRRFNLRWAPWCLPAAALLLGLLLTDVPLLDIVRYAAYFGLAVLLPGTLVHRALRGSRGNLPEDLGLGGATGLLLLLIGWAATAATGLQAFLPAWPAAIVVLFLAVPRLRGHWLIADRRPVPLRWTWVLAGTMTLVVASLVPFWHNQLLPPAQDVWFQDLGYHLALVHEMTRSMPFQVPQLAGETLRYHYLSDADMAAASMLTGIDPIVVLLRLWLAPIAAITVLVVTALARDLTGGKWWAAVLAAAAGVTGLPLLAWAQGSNPISYYSPSQVYMLPLTGLLLTLAVPAVRGRGLGWAWLLVFPLALACAGAKSSALPPVVFGLIVATGTTLGRRERRRPALTMLGLTLAAMLVGTFLFAGGGAGTLSLQPFAVLLGFVPYRQTLGAADVNDGTLRLPDGVAHLSAGGFLFLAALVLWWLLVQAPRLAGLVTLAGARNRRDPAVWLLAGLTVAGVGGMWLLWHPSLSQTYFYLGMIPFATVLTVRLLADRQPGQRLLLGGLAAGFLATGIAARLPFAGVRGMAAWAWQLYWPAAFVLAVIVLLSVLVIRRRGLPIVLTAALLGGSVGVFAERAAEADWKALRDQGRHTSRLLILQDEMVAAQWVDRHAGPDDVVATNVHCWPPGGPAAGCDSRAFWVAALTGRRTLIESWGYTDAAVAADGDGGLRYYRQPPPDPARYALNQRVFELGAAADLAELRDRYHVRWLLADVRSGPVGLAAAPVFTAGPVTIYELR</sequence>
<feature type="transmembrane region" description="Helical" evidence="1">
    <location>
        <begin position="463"/>
        <end position="483"/>
    </location>
</feature>
<feature type="transmembrane region" description="Helical" evidence="1">
    <location>
        <begin position="55"/>
        <end position="73"/>
    </location>
</feature>
<feature type="transmembrane region" description="Helical" evidence="1">
    <location>
        <begin position="285"/>
        <end position="307"/>
    </location>
</feature>
<feature type="transmembrane region" description="Helical" evidence="1">
    <location>
        <begin position="314"/>
        <end position="330"/>
    </location>
</feature>
<feature type="transmembrane region" description="Helical" evidence="1">
    <location>
        <begin position="489"/>
        <end position="508"/>
    </location>
</feature>
<feature type="transmembrane region" description="Helical" evidence="1">
    <location>
        <begin position="28"/>
        <end position="49"/>
    </location>
</feature>
<keyword evidence="1" id="KW-0472">Membrane</keyword>
<feature type="transmembrane region" description="Helical" evidence="1">
    <location>
        <begin position="515"/>
        <end position="537"/>
    </location>
</feature>
<name>A0ABQ3Z1M1_9ACTN</name>
<dbReference type="RefSeq" id="WP_203729863.1">
    <property type="nucleotide sequence ID" value="NZ_BAAATX010000006.1"/>
</dbReference>
<feature type="transmembrane region" description="Helical" evidence="1">
    <location>
        <begin position="108"/>
        <end position="126"/>
    </location>
</feature>
<keyword evidence="1" id="KW-0812">Transmembrane</keyword>
<feature type="transmembrane region" description="Helical" evidence="1">
    <location>
        <begin position="228"/>
        <end position="247"/>
    </location>
</feature>
<feature type="transmembrane region" description="Helical" evidence="1">
    <location>
        <begin position="549"/>
        <end position="568"/>
    </location>
</feature>